<dbReference type="InterPro" id="IPR036812">
    <property type="entry name" value="NAD(P)_OxRdtase_dom_sf"/>
</dbReference>
<dbReference type="EMBL" id="JAVHJO010000017">
    <property type="protein sequence ID" value="KAK6525278.1"/>
    <property type="molecule type" value="Genomic_DNA"/>
</dbReference>
<evidence type="ECO:0000259" key="4">
    <source>
        <dbReference type="Pfam" id="PF00248"/>
    </source>
</evidence>
<dbReference type="Gene3D" id="3.20.20.100">
    <property type="entry name" value="NADP-dependent oxidoreductase domain"/>
    <property type="match status" value="1"/>
</dbReference>
<evidence type="ECO:0000256" key="3">
    <source>
        <dbReference type="ARBA" id="ARBA00023002"/>
    </source>
</evidence>
<accession>A0AAV9WZ42</accession>
<evidence type="ECO:0000256" key="1">
    <source>
        <dbReference type="ARBA" id="ARBA00007905"/>
    </source>
</evidence>
<keyword evidence="3" id="KW-0560">Oxidoreductase</keyword>
<dbReference type="CDD" id="cd19079">
    <property type="entry name" value="AKR_EcYajO-like"/>
    <property type="match status" value="1"/>
</dbReference>
<name>A0AAV9WZ42_9PEZI</name>
<keyword evidence="6" id="KW-1185">Reference proteome</keyword>
<dbReference type="SUPFAM" id="SSF51430">
    <property type="entry name" value="NAD(P)-linked oxidoreductase"/>
    <property type="match status" value="1"/>
</dbReference>
<dbReference type="InterPro" id="IPR023210">
    <property type="entry name" value="NADP_OxRdtase_dom"/>
</dbReference>
<dbReference type="AlphaFoldDB" id="A0AAV9WZ42"/>
<keyword evidence="2" id="KW-0521">NADP</keyword>
<evidence type="ECO:0000256" key="2">
    <source>
        <dbReference type="ARBA" id="ARBA00022857"/>
    </source>
</evidence>
<evidence type="ECO:0000313" key="6">
    <source>
        <dbReference type="Proteomes" id="UP001365542"/>
    </source>
</evidence>
<comment type="caution">
    <text evidence="5">The sequence shown here is derived from an EMBL/GenBank/DDBJ whole genome shotgun (WGS) entry which is preliminary data.</text>
</comment>
<protein>
    <recommendedName>
        <fullName evidence="4">NADP-dependent oxidoreductase domain-containing protein</fullName>
    </recommendedName>
</protein>
<dbReference type="GO" id="GO:0016491">
    <property type="term" value="F:oxidoreductase activity"/>
    <property type="evidence" value="ECO:0007669"/>
    <property type="project" value="UniProtKB-KW"/>
</dbReference>
<evidence type="ECO:0000313" key="5">
    <source>
        <dbReference type="EMBL" id="KAK6525278.1"/>
    </source>
</evidence>
<dbReference type="PANTHER" id="PTHR43364">
    <property type="entry name" value="NADH-SPECIFIC METHYLGLYOXAL REDUCTASE-RELATED"/>
    <property type="match status" value="1"/>
</dbReference>
<feature type="domain" description="NADP-dependent oxidoreductase" evidence="4">
    <location>
        <begin position="36"/>
        <end position="374"/>
    </location>
</feature>
<organism evidence="5 6">
    <name type="scientific">Orbilia ellipsospora</name>
    <dbReference type="NCBI Taxonomy" id="2528407"/>
    <lineage>
        <taxon>Eukaryota</taxon>
        <taxon>Fungi</taxon>
        <taxon>Dikarya</taxon>
        <taxon>Ascomycota</taxon>
        <taxon>Pezizomycotina</taxon>
        <taxon>Orbiliomycetes</taxon>
        <taxon>Orbiliales</taxon>
        <taxon>Orbiliaceae</taxon>
        <taxon>Orbilia</taxon>
    </lineage>
</organism>
<comment type="similarity">
    <text evidence="1">Belongs to the aldo/keto reductase family.</text>
</comment>
<dbReference type="Proteomes" id="UP001365542">
    <property type="component" value="Unassembled WGS sequence"/>
</dbReference>
<proteinExistence type="inferred from homology"/>
<dbReference type="Pfam" id="PF00248">
    <property type="entry name" value="Aldo_ket_red"/>
    <property type="match status" value="1"/>
</dbReference>
<dbReference type="InterPro" id="IPR050523">
    <property type="entry name" value="AKR_Detox_Biosynth"/>
</dbReference>
<dbReference type="PANTHER" id="PTHR43364:SF9">
    <property type="entry name" value="OXIDOREDUCTASE"/>
    <property type="match status" value="1"/>
</dbReference>
<sequence>MTGPFANLPQRFIQSIKDTRVHYRRLGGLLVSNPIMGCMGIGNPAWWNWVLDQEKALPLLRAAFDAGINTFDTANVYSNGASESLIGQALRKYEIPRRKVVLMTKVGRVMADGHDEGIPFMTREASQSKDHVNQFGKKVQGIFDIQTTESAPLTSPSWYQNPIGLSRNSIFECVDRSLSRLGTNYIDVLHIHRYDPFTPPEETMKALHDLVTMGKVRYLGASSMWAYQLATLQFTAQKNGWTKFVSMQNHYNLLYREEEREMNKFCKENNIGLLPWAPLASGHLACMPKAYGTSARTADDSNNPRFSYGQSEADREIINRVAILATKKNWSMTDVSLAWINKRCTAPIIGFSSVARIEAALSAQGKELSDEEEAFLEEPYVSKPIEGHT</sequence>
<gene>
    <name evidence="5" type="ORF">TWF694_005424</name>
</gene>
<reference evidence="5 6" key="1">
    <citation type="submission" date="2019-10" db="EMBL/GenBank/DDBJ databases">
        <authorList>
            <person name="Palmer J.M."/>
        </authorList>
    </citation>
    <scope>NUCLEOTIDE SEQUENCE [LARGE SCALE GENOMIC DNA]</scope>
    <source>
        <strain evidence="5 6">TWF694</strain>
    </source>
</reference>